<dbReference type="AlphaFoldDB" id="A0AAV4XH84"/>
<evidence type="ECO:0000313" key="2">
    <source>
        <dbReference type="Proteomes" id="UP001054945"/>
    </source>
</evidence>
<name>A0AAV4XH84_CAEEX</name>
<sequence>MAPKSIRWQKETESISLSMGKAVSINRYLMAFKMAVIEEEKEISSAHNNAPKLSFVSNIVGIILKITPSVHRNDAVISIFLRDRRHGNCITATEARMRGTLKR</sequence>
<protein>
    <submittedName>
        <fullName evidence="1">Uncharacterized protein</fullName>
    </submittedName>
</protein>
<organism evidence="1 2">
    <name type="scientific">Caerostris extrusa</name>
    <name type="common">Bark spider</name>
    <name type="synonym">Caerostris bankana</name>
    <dbReference type="NCBI Taxonomy" id="172846"/>
    <lineage>
        <taxon>Eukaryota</taxon>
        <taxon>Metazoa</taxon>
        <taxon>Ecdysozoa</taxon>
        <taxon>Arthropoda</taxon>
        <taxon>Chelicerata</taxon>
        <taxon>Arachnida</taxon>
        <taxon>Araneae</taxon>
        <taxon>Araneomorphae</taxon>
        <taxon>Entelegynae</taxon>
        <taxon>Araneoidea</taxon>
        <taxon>Araneidae</taxon>
        <taxon>Caerostris</taxon>
    </lineage>
</organism>
<reference evidence="1 2" key="1">
    <citation type="submission" date="2021-06" db="EMBL/GenBank/DDBJ databases">
        <title>Caerostris extrusa draft genome.</title>
        <authorList>
            <person name="Kono N."/>
            <person name="Arakawa K."/>
        </authorList>
    </citation>
    <scope>NUCLEOTIDE SEQUENCE [LARGE SCALE GENOMIC DNA]</scope>
</reference>
<dbReference type="EMBL" id="BPLR01000338">
    <property type="protein sequence ID" value="GIY94007.1"/>
    <property type="molecule type" value="Genomic_DNA"/>
</dbReference>
<proteinExistence type="predicted"/>
<keyword evidence="2" id="KW-1185">Reference proteome</keyword>
<dbReference type="Proteomes" id="UP001054945">
    <property type="component" value="Unassembled WGS sequence"/>
</dbReference>
<gene>
    <name evidence="1" type="ORF">CEXT_734401</name>
</gene>
<comment type="caution">
    <text evidence="1">The sequence shown here is derived from an EMBL/GenBank/DDBJ whole genome shotgun (WGS) entry which is preliminary data.</text>
</comment>
<accession>A0AAV4XH84</accession>
<evidence type="ECO:0000313" key="1">
    <source>
        <dbReference type="EMBL" id="GIY94007.1"/>
    </source>
</evidence>